<protein>
    <recommendedName>
        <fullName evidence="3">PDZ domain-containing protein</fullName>
    </recommendedName>
</protein>
<gene>
    <name evidence="2" type="ORF">ALAG00032_LOCUS2542</name>
</gene>
<evidence type="ECO:0000313" key="2">
    <source>
        <dbReference type="EMBL" id="CAE0361809.1"/>
    </source>
</evidence>
<evidence type="ECO:0000256" key="1">
    <source>
        <dbReference type="SAM" id="MobiDB-lite"/>
    </source>
</evidence>
<dbReference type="EMBL" id="HBIJ01003616">
    <property type="protein sequence ID" value="CAE0361809.1"/>
    <property type="molecule type" value="Transcribed_RNA"/>
</dbReference>
<dbReference type="PANTHER" id="PTHR47661:SF2">
    <property type="entry name" value="PHOSPHOGLUCAN PHOSPHATASE LSF1, CHLOROPLASTIC"/>
    <property type="match status" value="1"/>
</dbReference>
<dbReference type="SUPFAM" id="SSF50156">
    <property type="entry name" value="PDZ domain-like"/>
    <property type="match status" value="1"/>
</dbReference>
<dbReference type="AlphaFoldDB" id="A0A7S3JT56"/>
<feature type="compositionally biased region" description="Basic and acidic residues" evidence="1">
    <location>
        <begin position="199"/>
        <end position="208"/>
    </location>
</feature>
<sequence length="208" mass="23551">MDKVWISFVYFLLSLAFLPRKFAFRFLKNHQGTRELLRRYGTYEEYTVELQRPLGLRVQEALDGTVYIVTSAGNAAAAGVQPGDVVTKASAVFGDDLWDVRSAGLKRIESLIRARSGNTVYLQLERGHNYHMQTSTDDEILNESFATDIDSYTMKSIYGHYDTITNTRQDNEEGEDELVSRLISAISPPNFSENSDSAMDEKRDGDTR</sequence>
<name>A0A7S3JT56_9STRA</name>
<dbReference type="Gene3D" id="2.30.42.10">
    <property type="match status" value="1"/>
</dbReference>
<organism evidence="2">
    <name type="scientific">Aureoumbra lagunensis</name>
    <dbReference type="NCBI Taxonomy" id="44058"/>
    <lineage>
        <taxon>Eukaryota</taxon>
        <taxon>Sar</taxon>
        <taxon>Stramenopiles</taxon>
        <taxon>Ochrophyta</taxon>
        <taxon>Pelagophyceae</taxon>
        <taxon>Pelagomonadales</taxon>
        <taxon>Aureoumbra</taxon>
    </lineage>
</organism>
<feature type="region of interest" description="Disordered" evidence="1">
    <location>
        <begin position="185"/>
        <end position="208"/>
    </location>
</feature>
<reference evidence="2" key="1">
    <citation type="submission" date="2021-01" db="EMBL/GenBank/DDBJ databases">
        <authorList>
            <person name="Corre E."/>
            <person name="Pelletier E."/>
            <person name="Niang G."/>
            <person name="Scheremetjew M."/>
            <person name="Finn R."/>
            <person name="Kale V."/>
            <person name="Holt S."/>
            <person name="Cochrane G."/>
            <person name="Meng A."/>
            <person name="Brown T."/>
            <person name="Cohen L."/>
        </authorList>
    </citation>
    <scope>NUCLEOTIDE SEQUENCE</scope>
    <source>
        <strain evidence="2">CCMP1510</strain>
    </source>
</reference>
<evidence type="ECO:0008006" key="3">
    <source>
        <dbReference type="Google" id="ProtNLM"/>
    </source>
</evidence>
<proteinExistence type="predicted"/>
<feature type="compositionally biased region" description="Polar residues" evidence="1">
    <location>
        <begin position="187"/>
        <end position="197"/>
    </location>
</feature>
<dbReference type="InterPro" id="IPR036034">
    <property type="entry name" value="PDZ_sf"/>
</dbReference>
<accession>A0A7S3JT56</accession>
<dbReference type="PANTHER" id="PTHR47661">
    <property type="entry name" value="PHOSPHOGLUCAN PHOSPHATASE LSF1, CHLOROPLASTIC"/>
    <property type="match status" value="1"/>
</dbReference>